<gene>
    <name evidence="2" type="ORF">HPLM_LOCUS12991</name>
</gene>
<dbReference type="Proteomes" id="UP000268014">
    <property type="component" value="Unassembled WGS sequence"/>
</dbReference>
<reference evidence="2 3" key="2">
    <citation type="submission" date="2018-11" db="EMBL/GenBank/DDBJ databases">
        <authorList>
            <consortium name="Pathogen Informatics"/>
        </authorList>
    </citation>
    <scope>NUCLEOTIDE SEQUENCE [LARGE SCALE GENOMIC DNA]</scope>
    <source>
        <strain evidence="2 3">MHpl1</strain>
    </source>
</reference>
<protein>
    <submittedName>
        <fullName evidence="4">Secreted protein</fullName>
    </submittedName>
</protein>
<evidence type="ECO:0000256" key="1">
    <source>
        <dbReference type="SAM" id="SignalP"/>
    </source>
</evidence>
<evidence type="ECO:0000313" key="4">
    <source>
        <dbReference type="WBParaSite" id="HPLM_0001299901-mRNA-1"/>
    </source>
</evidence>
<dbReference type="OrthoDB" id="5907591at2759"/>
<keyword evidence="3" id="KW-1185">Reference proteome</keyword>
<reference evidence="4" key="1">
    <citation type="submission" date="2016-04" db="UniProtKB">
        <authorList>
            <consortium name="WormBaseParasite"/>
        </authorList>
    </citation>
    <scope>IDENTIFICATION</scope>
</reference>
<dbReference type="WBParaSite" id="HPLM_0001299901-mRNA-1">
    <property type="protein sequence ID" value="HPLM_0001299901-mRNA-1"/>
    <property type="gene ID" value="HPLM_0001299901"/>
</dbReference>
<dbReference type="EMBL" id="UZAF01018046">
    <property type="protein sequence ID" value="VDO47450.1"/>
    <property type="molecule type" value="Genomic_DNA"/>
</dbReference>
<feature type="signal peptide" evidence="1">
    <location>
        <begin position="1"/>
        <end position="19"/>
    </location>
</feature>
<accession>A0A158QPN5</accession>
<proteinExistence type="predicted"/>
<dbReference type="AlphaFoldDB" id="A0A158QPN5"/>
<keyword evidence="1" id="KW-0732">Signal</keyword>
<sequence length="81" mass="9283">MLLFSISIALSCFVDLSFSEDSSPLNCVRSSPGDNNGNDEGRRYISYYFSDSLTCCYGHSCLLLHYLYNSLLLQRRVKKRK</sequence>
<name>A0A158QPN5_HAEPC</name>
<evidence type="ECO:0000313" key="3">
    <source>
        <dbReference type="Proteomes" id="UP000268014"/>
    </source>
</evidence>
<organism evidence="4">
    <name type="scientific">Haemonchus placei</name>
    <name type="common">Barber's pole worm</name>
    <dbReference type="NCBI Taxonomy" id="6290"/>
    <lineage>
        <taxon>Eukaryota</taxon>
        <taxon>Metazoa</taxon>
        <taxon>Ecdysozoa</taxon>
        <taxon>Nematoda</taxon>
        <taxon>Chromadorea</taxon>
        <taxon>Rhabditida</taxon>
        <taxon>Rhabditina</taxon>
        <taxon>Rhabditomorpha</taxon>
        <taxon>Strongyloidea</taxon>
        <taxon>Trichostrongylidae</taxon>
        <taxon>Haemonchus</taxon>
    </lineage>
</organism>
<evidence type="ECO:0000313" key="2">
    <source>
        <dbReference type="EMBL" id="VDO47450.1"/>
    </source>
</evidence>
<feature type="chain" id="PRO_5043135581" evidence="1">
    <location>
        <begin position="20"/>
        <end position="81"/>
    </location>
</feature>